<evidence type="ECO:0000256" key="1">
    <source>
        <dbReference type="SAM" id="MobiDB-lite"/>
    </source>
</evidence>
<feature type="region of interest" description="Disordered" evidence="1">
    <location>
        <begin position="1"/>
        <end position="83"/>
    </location>
</feature>
<feature type="transmembrane region" description="Helical" evidence="2">
    <location>
        <begin position="88"/>
        <end position="110"/>
    </location>
</feature>
<organism evidence="3 4">
    <name type="scientific">Actinomadura chokoriensis</name>
    <dbReference type="NCBI Taxonomy" id="454156"/>
    <lineage>
        <taxon>Bacteria</taxon>
        <taxon>Bacillati</taxon>
        <taxon>Actinomycetota</taxon>
        <taxon>Actinomycetes</taxon>
        <taxon>Streptosporangiales</taxon>
        <taxon>Thermomonosporaceae</taxon>
        <taxon>Actinomadura</taxon>
    </lineage>
</organism>
<keyword evidence="2" id="KW-0812">Transmembrane</keyword>
<feature type="compositionally biased region" description="Basic and acidic residues" evidence="1">
    <location>
        <begin position="15"/>
        <end position="24"/>
    </location>
</feature>
<evidence type="ECO:0008006" key="5">
    <source>
        <dbReference type="Google" id="ProtNLM"/>
    </source>
</evidence>
<keyword evidence="2" id="KW-1133">Transmembrane helix</keyword>
<feature type="region of interest" description="Disordered" evidence="1">
    <location>
        <begin position="114"/>
        <end position="150"/>
    </location>
</feature>
<protein>
    <recommendedName>
        <fullName evidence="5">DUF5667 domain-containing protein</fullName>
    </recommendedName>
</protein>
<proteinExistence type="predicted"/>
<comment type="caution">
    <text evidence="3">The sequence shown here is derived from an EMBL/GenBank/DDBJ whole genome shotgun (WGS) entry which is preliminary data.</text>
</comment>
<dbReference type="EMBL" id="JAXCEH010000027">
    <property type="protein sequence ID" value="MFA1558149.1"/>
    <property type="molecule type" value="Genomic_DNA"/>
</dbReference>
<dbReference type="Proteomes" id="UP001569904">
    <property type="component" value="Unassembled WGS sequence"/>
</dbReference>
<feature type="compositionally biased region" description="Low complexity" evidence="1">
    <location>
        <begin position="114"/>
        <end position="137"/>
    </location>
</feature>
<reference evidence="3 4" key="1">
    <citation type="submission" date="2023-11" db="EMBL/GenBank/DDBJ databases">
        <title>Actinomadura monticuli sp. nov., isolated from volcanic ash.</title>
        <authorList>
            <person name="Lee S.D."/>
            <person name="Yang H."/>
            <person name="Kim I.S."/>
        </authorList>
    </citation>
    <scope>NUCLEOTIDE SEQUENCE [LARGE SCALE GENOMIC DNA]</scope>
    <source>
        <strain evidence="3 4">DSM 45346</strain>
    </source>
</reference>
<gene>
    <name evidence="3" type="ORF">SM436_31065</name>
</gene>
<evidence type="ECO:0000313" key="4">
    <source>
        <dbReference type="Proteomes" id="UP001569904"/>
    </source>
</evidence>
<evidence type="ECO:0000256" key="2">
    <source>
        <dbReference type="SAM" id="Phobius"/>
    </source>
</evidence>
<keyword evidence="2" id="KW-0472">Membrane</keyword>
<accession>A0ABV4R5F7</accession>
<name>A0ABV4R5F7_9ACTN</name>
<evidence type="ECO:0000313" key="3">
    <source>
        <dbReference type="EMBL" id="MFA1558149.1"/>
    </source>
</evidence>
<sequence>MRCNAPLPPDGGATARDETLREPFGEAPGPHGPVPPPWAEQSPIPWESAADYTSPMPPSEERSISLSREPWDEPAIWQPPAPRRKSRLPYFLGAAGAVLLIGVAAAIVFWPSGSSPSGNPPAAAQSSGQPSDQPSQGVVSETEDAGDLGTQAGAVNGLLEEMGSTRSDLGSVVADGCPASGLQRILDARKGQLERARTLEVSALDNGVQMKDALVRALEASTESNQRYLDTAPGCPSEGEVADVNQRASSAKSEFIGYWTPIAEQAGLPARSEGDI</sequence>
<dbReference type="RefSeq" id="WP_371945056.1">
    <property type="nucleotide sequence ID" value="NZ_JAXCEH010000027.1"/>
</dbReference>
<keyword evidence="4" id="KW-1185">Reference proteome</keyword>